<dbReference type="Pfam" id="PF01593">
    <property type="entry name" value="Amino_oxidase"/>
    <property type="match status" value="1"/>
</dbReference>
<proteinExistence type="predicted"/>
<dbReference type="InterPro" id="IPR036188">
    <property type="entry name" value="FAD/NAD-bd_sf"/>
</dbReference>
<evidence type="ECO:0000313" key="3">
    <source>
        <dbReference type="EMBL" id="CAF1256595.1"/>
    </source>
</evidence>
<protein>
    <recommendedName>
        <fullName evidence="1">Amine oxidase domain-containing protein</fullName>
    </recommendedName>
</protein>
<accession>A0A819QKE8</accession>
<gene>
    <name evidence="4" type="ORF">FNK824_LOCUS27761</name>
    <name evidence="2" type="ORF">RFH988_LOCUS17945</name>
    <name evidence="3" type="ORF">SEV965_LOCUS24014</name>
</gene>
<organism evidence="4 5">
    <name type="scientific">Rotaria sordida</name>
    <dbReference type="NCBI Taxonomy" id="392033"/>
    <lineage>
        <taxon>Eukaryota</taxon>
        <taxon>Metazoa</taxon>
        <taxon>Spiralia</taxon>
        <taxon>Gnathifera</taxon>
        <taxon>Rotifera</taxon>
        <taxon>Eurotatoria</taxon>
        <taxon>Bdelloidea</taxon>
        <taxon>Philodinida</taxon>
        <taxon>Philodinidae</taxon>
        <taxon>Rotaria</taxon>
    </lineage>
</organism>
<dbReference type="Proteomes" id="UP000663882">
    <property type="component" value="Unassembled WGS sequence"/>
</dbReference>
<dbReference type="Gene3D" id="3.50.50.60">
    <property type="entry name" value="FAD/NAD(P)-binding domain"/>
    <property type="match status" value="1"/>
</dbReference>
<evidence type="ECO:0000259" key="1">
    <source>
        <dbReference type="Pfam" id="PF01593"/>
    </source>
</evidence>
<dbReference type="EMBL" id="CAJNOO010000985">
    <property type="protein sequence ID" value="CAF1074450.1"/>
    <property type="molecule type" value="Genomic_DNA"/>
</dbReference>
<dbReference type="SUPFAM" id="SSF51905">
    <property type="entry name" value="FAD/NAD(P)-binding domain"/>
    <property type="match status" value="1"/>
</dbReference>
<dbReference type="GO" id="GO:0016491">
    <property type="term" value="F:oxidoreductase activity"/>
    <property type="evidence" value="ECO:0007669"/>
    <property type="project" value="InterPro"/>
</dbReference>
<evidence type="ECO:0000313" key="4">
    <source>
        <dbReference type="EMBL" id="CAF4033201.1"/>
    </source>
</evidence>
<feature type="domain" description="Amine oxidase" evidence="1">
    <location>
        <begin position="13"/>
        <end position="112"/>
    </location>
</feature>
<dbReference type="EMBL" id="CAJNOU010001822">
    <property type="protein sequence ID" value="CAF1256595.1"/>
    <property type="molecule type" value="Genomic_DNA"/>
</dbReference>
<reference evidence="4" key="1">
    <citation type="submission" date="2021-02" db="EMBL/GenBank/DDBJ databases">
        <authorList>
            <person name="Nowell W R."/>
        </authorList>
    </citation>
    <scope>NUCLEOTIDE SEQUENCE</scope>
</reference>
<comment type="caution">
    <text evidence="4">The sequence shown here is derived from an EMBL/GenBank/DDBJ whole genome shotgun (WGS) entry which is preliminary data.</text>
</comment>
<dbReference type="Proteomes" id="UP000663874">
    <property type="component" value="Unassembled WGS sequence"/>
</dbReference>
<dbReference type="InterPro" id="IPR002937">
    <property type="entry name" value="Amino_oxidase"/>
</dbReference>
<evidence type="ECO:0000313" key="5">
    <source>
        <dbReference type="Proteomes" id="UP000663874"/>
    </source>
</evidence>
<dbReference type="EMBL" id="CAJOBE010007330">
    <property type="protein sequence ID" value="CAF4033201.1"/>
    <property type="molecule type" value="Genomic_DNA"/>
</dbReference>
<dbReference type="Proteomes" id="UP000663889">
    <property type="component" value="Unassembled WGS sequence"/>
</dbReference>
<dbReference type="AlphaFoldDB" id="A0A819QKE8"/>
<name>A0A819QKE8_9BILA</name>
<sequence length="155" mass="17896">MVGSIAIVEGGIGGVGAAYTLLRNGYTNVTIYEKRDALGDNAKTHVWQIDNKSITTGLSVLAWPEIFRNYIHLLNELNIKTTIAELPFFIHNKEENIIFAHGKQYINAQQYNNDLKRWIRMINTIKYVSIFFNGKEISVYYFSFLNPFNYISMKF</sequence>
<evidence type="ECO:0000313" key="2">
    <source>
        <dbReference type="EMBL" id="CAF1074450.1"/>
    </source>
</evidence>